<dbReference type="GO" id="GO:0031261">
    <property type="term" value="C:DNA replication preinitiation complex"/>
    <property type="evidence" value="ECO:0007669"/>
    <property type="project" value="TreeGrafter"/>
</dbReference>
<dbReference type="HOGENOM" id="CLU_470114_0_0_1"/>
<accession>M7SLT7</accession>
<organism evidence="3 4">
    <name type="scientific">Eutypa lata (strain UCR-EL1)</name>
    <name type="common">Grapevine dieback disease fungus</name>
    <name type="synonym">Eutypa armeniacae</name>
    <dbReference type="NCBI Taxonomy" id="1287681"/>
    <lineage>
        <taxon>Eukaryota</taxon>
        <taxon>Fungi</taxon>
        <taxon>Dikarya</taxon>
        <taxon>Ascomycota</taxon>
        <taxon>Pezizomycotina</taxon>
        <taxon>Sordariomycetes</taxon>
        <taxon>Xylariomycetidae</taxon>
        <taxon>Xylariales</taxon>
        <taxon>Diatrypaceae</taxon>
        <taxon>Eutypa</taxon>
    </lineage>
</organism>
<dbReference type="Pfam" id="PF08639">
    <property type="entry name" value="Sld3_STD"/>
    <property type="match status" value="1"/>
</dbReference>
<keyword evidence="4" id="KW-1185">Reference proteome</keyword>
<evidence type="ECO:0000313" key="3">
    <source>
        <dbReference type="EMBL" id="EMR65127.1"/>
    </source>
</evidence>
<dbReference type="GO" id="GO:0006270">
    <property type="term" value="P:DNA replication initiation"/>
    <property type="evidence" value="ECO:0007669"/>
    <property type="project" value="InterPro"/>
</dbReference>
<dbReference type="Proteomes" id="UP000012174">
    <property type="component" value="Unassembled WGS sequence"/>
</dbReference>
<feature type="region of interest" description="Disordered" evidence="1">
    <location>
        <begin position="467"/>
        <end position="511"/>
    </location>
</feature>
<dbReference type="InterPro" id="IPR042511">
    <property type="entry name" value="Sld3"/>
</dbReference>
<feature type="compositionally biased region" description="Gly residues" evidence="1">
    <location>
        <begin position="475"/>
        <end position="484"/>
    </location>
</feature>
<protein>
    <recommendedName>
        <fullName evidence="2">DNA replication regulator Sld3 C-terminal domain-containing protein</fullName>
    </recommendedName>
</protein>
<dbReference type="EMBL" id="KB706936">
    <property type="protein sequence ID" value="EMR65127.1"/>
    <property type="molecule type" value="Genomic_DNA"/>
</dbReference>
<dbReference type="OrthoDB" id="5395343at2759"/>
<proteinExistence type="predicted"/>
<feature type="compositionally biased region" description="Basic and acidic residues" evidence="1">
    <location>
        <begin position="496"/>
        <end position="505"/>
    </location>
</feature>
<evidence type="ECO:0000313" key="4">
    <source>
        <dbReference type="Proteomes" id="UP000012174"/>
    </source>
</evidence>
<feature type="region of interest" description="Disordered" evidence="1">
    <location>
        <begin position="550"/>
        <end position="580"/>
    </location>
</feature>
<feature type="region of interest" description="Disordered" evidence="1">
    <location>
        <begin position="344"/>
        <end position="406"/>
    </location>
</feature>
<reference evidence="4" key="1">
    <citation type="journal article" date="2013" name="Genome Announc.">
        <title>Draft genome sequence of the grapevine dieback fungus Eutypa lata UCR-EL1.</title>
        <authorList>
            <person name="Blanco-Ulate B."/>
            <person name="Rolshausen P.E."/>
            <person name="Cantu D."/>
        </authorList>
    </citation>
    <scope>NUCLEOTIDE SEQUENCE [LARGE SCALE GENOMIC DNA]</scope>
    <source>
        <strain evidence="4">UCR-EL1</strain>
    </source>
</reference>
<dbReference type="InterPro" id="IPR013948">
    <property type="entry name" value="DNA_replication_reg_Sld3_C"/>
</dbReference>
<gene>
    <name evidence="3" type="ORF">UCREL1_7902</name>
</gene>
<evidence type="ECO:0000256" key="1">
    <source>
        <dbReference type="SAM" id="MobiDB-lite"/>
    </source>
</evidence>
<feature type="compositionally biased region" description="Low complexity" evidence="1">
    <location>
        <begin position="344"/>
        <end position="353"/>
    </location>
</feature>
<dbReference type="KEGG" id="ela:UCREL1_7902"/>
<feature type="region of interest" description="Disordered" evidence="1">
    <location>
        <begin position="276"/>
        <end position="306"/>
    </location>
</feature>
<dbReference type="PANTHER" id="PTHR28067:SF1">
    <property type="entry name" value="DNA REPLICATION REGULATOR SLD3"/>
    <property type="match status" value="1"/>
</dbReference>
<dbReference type="STRING" id="1287681.M7SLT7"/>
<feature type="domain" description="DNA replication regulator Sld3 C-terminal" evidence="2">
    <location>
        <begin position="1"/>
        <end position="401"/>
    </location>
</feature>
<dbReference type="eggNOG" id="ENOG502S01X">
    <property type="taxonomic scope" value="Eukaryota"/>
</dbReference>
<sequence length="580" mass="62406">MIIILEILALEPLRTSDNAADSQLPGLPSVDADGETPKQISVKKRNRHNFPFLLDVHADRLCIWHSTALDEVKMMDDSQVAHKSDDQNSLRPTSDPLKDFCVDVIVPFFSARLPEQCDSINRKLGGPVKAPPSAKMKSRNTEVVVKSKPKPGSSAKRPVPVKSAKPLDKVLSKETEKHRRSMSRGPSGYIALLRSTSTSMLKREPSEPSSMTNIPKKEPSETNERASVDSTAGLVKRKTVENKAQKEAIVKAELQDAINSIRRPNRDVVGKDMAETTERRATTSLSQLRKSKKPTQHPRLPGGIVKATPMGVTRFRDALARDAYSQPAATSTSYMASIEADHIPSSSSLIPSSAPRRKRNRDAAFAIPDESPVALPPTATTSRRRGAAAGNGGGHHIEATPGRPSALKHTDFFVTPQQQRRSSEDHYDDAILASSPIASRKMPQPNFAVPPRRRPLVQHADSGIGMMPSSPPGVSSGGGGGGGTLAETPRKPRRSFQLDRHHQERPLGMPEGCVVATPVKAGGGGSVAVAVTGAETTTASDGGNKVAAATAVAGQTQTQTPRRPSIYERLGWDDDFDELG</sequence>
<evidence type="ECO:0000259" key="2">
    <source>
        <dbReference type="Pfam" id="PF08639"/>
    </source>
</evidence>
<feature type="compositionally biased region" description="Low complexity" evidence="1">
    <location>
        <begin position="550"/>
        <end position="560"/>
    </location>
</feature>
<feature type="compositionally biased region" description="Basic and acidic residues" evidence="1">
    <location>
        <begin position="215"/>
        <end position="227"/>
    </location>
</feature>
<feature type="region of interest" description="Disordered" evidence="1">
    <location>
        <begin position="122"/>
        <end position="229"/>
    </location>
</feature>
<dbReference type="PANTHER" id="PTHR28067">
    <property type="entry name" value="DNA REPLICATION REGULATOR SLD3"/>
    <property type="match status" value="1"/>
</dbReference>
<dbReference type="AlphaFoldDB" id="M7SLT7"/>
<dbReference type="Gene3D" id="1.20.58.2130">
    <property type="match status" value="1"/>
</dbReference>
<name>M7SLT7_EUTLA</name>
<feature type="compositionally biased region" description="Basic and acidic residues" evidence="1">
    <location>
        <begin position="165"/>
        <end position="177"/>
    </location>
</feature>